<feature type="compositionally biased region" description="Polar residues" evidence="5">
    <location>
        <begin position="217"/>
        <end position="230"/>
    </location>
</feature>
<dbReference type="Pfam" id="PF04098">
    <property type="entry name" value="Rad52_Rad22"/>
    <property type="match status" value="1"/>
</dbReference>
<feature type="region of interest" description="Disordered" evidence="5">
    <location>
        <begin position="194"/>
        <end position="250"/>
    </location>
</feature>
<evidence type="ECO:0000256" key="5">
    <source>
        <dbReference type="SAM" id="MobiDB-lite"/>
    </source>
</evidence>
<dbReference type="InterPro" id="IPR041247">
    <property type="entry name" value="Rad52_fam"/>
</dbReference>
<feature type="compositionally biased region" description="Polar residues" evidence="5">
    <location>
        <begin position="196"/>
        <end position="208"/>
    </location>
</feature>
<keyword evidence="2" id="KW-0227">DNA damage</keyword>
<dbReference type="Gene3D" id="3.30.390.80">
    <property type="entry name" value="DNA repair protein Rad52/59/22"/>
    <property type="match status" value="1"/>
</dbReference>
<accession>A0ABQ8X8B9</accession>
<evidence type="ECO:0000256" key="3">
    <source>
        <dbReference type="ARBA" id="ARBA00023172"/>
    </source>
</evidence>
<evidence type="ECO:0000256" key="2">
    <source>
        <dbReference type="ARBA" id="ARBA00022763"/>
    </source>
</evidence>
<dbReference type="PANTHER" id="PTHR12132">
    <property type="entry name" value="DNA REPAIR AND RECOMBINATION PROTEIN RAD52, RAD59"/>
    <property type="match status" value="1"/>
</dbReference>
<evidence type="ECO:0000256" key="1">
    <source>
        <dbReference type="ARBA" id="ARBA00006638"/>
    </source>
</evidence>
<dbReference type="InterPro" id="IPR042525">
    <property type="entry name" value="Rad52_Rad59_Rad22_sf"/>
</dbReference>
<dbReference type="EMBL" id="JAOAOG010000325">
    <property type="protein sequence ID" value="KAJ6228801.1"/>
    <property type="molecule type" value="Genomic_DNA"/>
</dbReference>
<dbReference type="SUPFAM" id="SSF54768">
    <property type="entry name" value="dsRNA-binding domain-like"/>
    <property type="match status" value="1"/>
</dbReference>
<comment type="similarity">
    <text evidence="1">Belongs to the RAD52 family.</text>
</comment>
<dbReference type="Proteomes" id="UP001150062">
    <property type="component" value="Unassembled WGS sequence"/>
</dbReference>
<keyword evidence="3" id="KW-0233">DNA recombination</keyword>
<protein>
    <submittedName>
        <fullName evidence="6">DNA repair protein rad52</fullName>
    </submittedName>
</protein>
<evidence type="ECO:0000256" key="4">
    <source>
        <dbReference type="ARBA" id="ARBA00023204"/>
    </source>
</evidence>
<keyword evidence="4" id="KW-0234">DNA repair</keyword>
<feature type="region of interest" description="Disordered" evidence="5">
    <location>
        <begin position="341"/>
        <end position="366"/>
    </location>
</feature>
<name>A0ABQ8X8B9_9EUKA</name>
<proteinExistence type="inferred from homology"/>
<sequence length="366" mass="41977">MIKQEQKKKKKKKFGGTLFGLQEFTEKEHSGIQKQLSQPIAKEHLSKRPGGGGTFDYVCAWIVIDLANRVFGFNGWSSQIISVNQDHFGQTREGKFEVAVSALVRVTLKDGSFREGFGFGASSGMKNKFLCLESGKKKAITDATKRALKLFGNYLGNGLSIKEDEFTRYEKKRKSRSVYEAADVEIKYELKKPRKNTQIPNSNLSSNLKIKKDPMGVNTSPQKNNSHKLTQQQSIQQPRLQQPNVQQRTVQQPQFFQQNTQLLQQQQLQLQQQQLQQQQQQQQQQQKQVNLSTSLNQNQFQQQQQQQTLMNFQSSTTNMNSYQNIRNPLNFNNQMNKQLTNRTPFQSNPLTQTQRNGLSNNGLSIL</sequence>
<evidence type="ECO:0000313" key="7">
    <source>
        <dbReference type="Proteomes" id="UP001150062"/>
    </source>
</evidence>
<keyword evidence="7" id="KW-1185">Reference proteome</keyword>
<feature type="compositionally biased region" description="Low complexity" evidence="5">
    <location>
        <begin position="231"/>
        <end position="250"/>
    </location>
</feature>
<organism evidence="6 7">
    <name type="scientific">Anaeramoeba flamelloides</name>
    <dbReference type="NCBI Taxonomy" id="1746091"/>
    <lineage>
        <taxon>Eukaryota</taxon>
        <taxon>Metamonada</taxon>
        <taxon>Anaeramoebidae</taxon>
        <taxon>Anaeramoeba</taxon>
    </lineage>
</organism>
<gene>
    <name evidence="6" type="ORF">M0813_08296</name>
</gene>
<dbReference type="PANTHER" id="PTHR12132:SF1">
    <property type="entry name" value="DNA REPAIR PROTEIN RAD52 HOMOLOG"/>
    <property type="match status" value="1"/>
</dbReference>
<evidence type="ECO:0000313" key="6">
    <source>
        <dbReference type="EMBL" id="KAJ6228801.1"/>
    </source>
</evidence>
<reference evidence="6" key="1">
    <citation type="submission" date="2022-08" db="EMBL/GenBank/DDBJ databases">
        <title>Novel sulfate-reducing endosymbionts in the free-living metamonad Anaeramoeba.</title>
        <authorList>
            <person name="Jerlstrom-Hultqvist J."/>
            <person name="Cepicka I."/>
            <person name="Gallot-Lavallee L."/>
            <person name="Salas-Leiva D."/>
            <person name="Curtis B.A."/>
            <person name="Zahonova K."/>
            <person name="Pipaliya S."/>
            <person name="Dacks J."/>
            <person name="Roger A.J."/>
        </authorList>
    </citation>
    <scope>NUCLEOTIDE SEQUENCE</scope>
    <source>
        <strain evidence="6">Schooner1</strain>
    </source>
</reference>
<dbReference type="InterPro" id="IPR007232">
    <property type="entry name" value="Rad52_Rad59_Rad22"/>
</dbReference>
<comment type="caution">
    <text evidence="6">The sequence shown here is derived from an EMBL/GenBank/DDBJ whole genome shotgun (WGS) entry which is preliminary data.</text>
</comment>